<name>A0ABQ7Z1Y3_BRANA</name>
<dbReference type="InterPro" id="IPR004332">
    <property type="entry name" value="Transposase_MuDR"/>
</dbReference>
<feature type="domain" description="Transposase MuDR plant" evidence="1">
    <location>
        <begin position="210"/>
        <end position="267"/>
    </location>
</feature>
<dbReference type="Pfam" id="PF03108">
    <property type="entry name" value="DBD_Tnp_Mut"/>
    <property type="match status" value="1"/>
</dbReference>
<keyword evidence="3" id="KW-1185">Reference proteome</keyword>
<evidence type="ECO:0000313" key="3">
    <source>
        <dbReference type="Proteomes" id="UP000824890"/>
    </source>
</evidence>
<gene>
    <name evidence="2" type="ORF">HID58_071511</name>
</gene>
<reference evidence="2 3" key="1">
    <citation type="submission" date="2021-05" db="EMBL/GenBank/DDBJ databases">
        <title>Genome Assembly of Synthetic Allotetraploid Brassica napus Reveals Homoeologous Exchanges between Subgenomes.</title>
        <authorList>
            <person name="Davis J.T."/>
        </authorList>
    </citation>
    <scope>NUCLEOTIDE SEQUENCE [LARGE SCALE GENOMIC DNA]</scope>
    <source>
        <strain evidence="3">cv. Da-Ae</strain>
        <tissue evidence="2">Seedling</tissue>
    </source>
</reference>
<evidence type="ECO:0000259" key="1">
    <source>
        <dbReference type="Pfam" id="PF03108"/>
    </source>
</evidence>
<accession>A0ABQ7Z1Y3</accession>
<protein>
    <recommendedName>
        <fullName evidence="1">Transposase MuDR plant domain-containing protein</fullName>
    </recommendedName>
</protein>
<proteinExistence type="predicted"/>
<dbReference type="EMBL" id="JAGKQM010000016">
    <property type="protein sequence ID" value="KAH0874149.1"/>
    <property type="molecule type" value="Genomic_DNA"/>
</dbReference>
<organism evidence="2 3">
    <name type="scientific">Brassica napus</name>
    <name type="common">Rape</name>
    <dbReference type="NCBI Taxonomy" id="3708"/>
    <lineage>
        <taxon>Eukaryota</taxon>
        <taxon>Viridiplantae</taxon>
        <taxon>Streptophyta</taxon>
        <taxon>Embryophyta</taxon>
        <taxon>Tracheophyta</taxon>
        <taxon>Spermatophyta</taxon>
        <taxon>Magnoliopsida</taxon>
        <taxon>eudicotyledons</taxon>
        <taxon>Gunneridae</taxon>
        <taxon>Pentapetalae</taxon>
        <taxon>rosids</taxon>
        <taxon>malvids</taxon>
        <taxon>Brassicales</taxon>
        <taxon>Brassicaceae</taxon>
        <taxon>Brassiceae</taxon>
        <taxon>Brassica</taxon>
    </lineage>
</organism>
<dbReference type="Proteomes" id="UP000824890">
    <property type="component" value="Unassembled WGS sequence"/>
</dbReference>
<sequence length="348" mass="38825">MDHTQVKYDIVLRKNETYGDLVAMMRGKYRVLPSAPVALTYDFPEWMKVPGDYATPPVDILEDKDVELFMAVRMDYVNLTLCAAYRNMEVGRYHTMRREEFGLTEDGTDVVPPKPILWRGFSAPDEPPAGANLTLAIATTDDVDGGRVGSYGKGKGVMTGPDIRGGQLFGLQMGSGSGFANTEGGDVALEEGEAYAGKQKDEEEMGSNNQLYVGQVYVDRDAFKVHMSLHALANKYRYFVRKSEPGKVVLECSGVNCQWRVYATKITGCPRILTRWPSLVLMQYMLPYMHGSQWRRMATFSSNSPPPGRPRKARIPSRGEFKMSGALKRRRTCSRCGGTDHNKVAYLG</sequence>
<evidence type="ECO:0000313" key="2">
    <source>
        <dbReference type="EMBL" id="KAH0874149.1"/>
    </source>
</evidence>
<comment type="caution">
    <text evidence="2">The sequence shown here is derived from an EMBL/GenBank/DDBJ whole genome shotgun (WGS) entry which is preliminary data.</text>
</comment>